<organism evidence="1 2">
    <name type="scientific">Maritimibacter fusiformis</name>
    <dbReference type="NCBI Taxonomy" id="2603819"/>
    <lineage>
        <taxon>Bacteria</taxon>
        <taxon>Pseudomonadati</taxon>
        <taxon>Pseudomonadota</taxon>
        <taxon>Alphaproteobacteria</taxon>
        <taxon>Rhodobacterales</taxon>
        <taxon>Roseobacteraceae</taxon>
        <taxon>Maritimibacter</taxon>
    </lineage>
</organism>
<gene>
    <name evidence="1" type="ORF">FVF75_06120</name>
</gene>
<dbReference type="SUPFAM" id="SSF53335">
    <property type="entry name" value="S-adenosyl-L-methionine-dependent methyltransferases"/>
    <property type="match status" value="1"/>
</dbReference>
<dbReference type="InterPro" id="IPR029063">
    <property type="entry name" value="SAM-dependent_MTases_sf"/>
</dbReference>
<proteinExistence type="predicted"/>
<keyword evidence="2" id="KW-1185">Reference proteome</keyword>
<dbReference type="GO" id="GO:0032259">
    <property type="term" value="P:methylation"/>
    <property type="evidence" value="ECO:0007669"/>
    <property type="project" value="UniProtKB-KW"/>
</dbReference>
<evidence type="ECO:0000313" key="1">
    <source>
        <dbReference type="EMBL" id="TYB82296.1"/>
    </source>
</evidence>
<accession>A0A5D0RMX6</accession>
<keyword evidence="1" id="KW-0808">Transferase</keyword>
<name>A0A5D0RMX6_9RHOB</name>
<protein>
    <submittedName>
        <fullName evidence="1">Class I SAM-dependent methyltransferase</fullName>
    </submittedName>
</protein>
<reference evidence="1 2" key="1">
    <citation type="submission" date="2019-08" db="EMBL/GenBank/DDBJ databases">
        <title>Identification of a novel species of the genus Boseongicola.</title>
        <authorList>
            <person name="Zhang X.-Q."/>
        </authorList>
    </citation>
    <scope>NUCLEOTIDE SEQUENCE [LARGE SCALE GENOMIC DNA]</scope>
    <source>
        <strain evidence="1 2">HY14</strain>
    </source>
</reference>
<dbReference type="Proteomes" id="UP000322080">
    <property type="component" value="Unassembled WGS sequence"/>
</dbReference>
<evidence type="ECO:0000313" key="2">
    <source>
        <dbReference type="Proteomes" id="UP000322080"/>
    </source>
</evidence>
<dbReference type="Gene3D" id="3.40.50.150">
    <property type="entry name" value="Vaccinia Virus protein VP39"/>
    <property type="match status" value="1"/>
</dbReference>
<dbReference type="AlphaFoldDB" id="A0A5D0RMX6"/>
<keyword evidence="1" id="KW-0489">Methyltransferase</keyword>
<comment type="caution">
    <text evidence="1">The sequence shown here is derived from an EMBL/GenBank/DDBJ whole genome shotgun (WGS) entry which is preliminary data.</text>
</comment>
<dbReference type="EMBL" id="VSIY01000004">
    <property type="protein sequence ID" value="TYB82296.1"/>
    <property type="molecule type" value="Genomic_DNA"/>
</dbReference>
<sequence>MQATTRALWDKQDQHKGDRARLFAAVAGAVAARRVLYPGCFVDIAASFAFPDVTYADIDKRAAAFFADTEGTAGIIAENGIDPATRRVRFIHADYNALDLPEQGFDLLISLYAGFVSEACTRFLKPGGTLLVNPSHGDAAMAALDARYRLSGAVLSGGGGYRVPHDRLDRFLVPKKPTPISRESLHASNRGVAYTVPAFAYLFERIA</sequence>
<dbReference type="GO" id="GO:0008168">
    <property type="term" value="F:methyltransferase activity"/>
    <property type="evidence" value="ECO:0007669"/>
    <property type="project" value="UniProtKB-KW"/>
</dbReference>
<dbReference type="RefSeq" id="WP_148377059.1">
    <property type="nucleotide sequence ID" value="NZ_VSIY01000004.1"/>
</dbReference>